<dbReference type="EMBL" id="GBEZ01012291">
    <property type="protein sequence ID" value="JAC73580.1"/>
    <property type="molecule type" value="Transcribed_RNA"/>
</dbReference>
<name>A0A061RSA6_9CHLO</name>
<evidence type="ECO:0000313" key="1">
    <source>
        <dbReference type="EMBL" id="JAC73580.1"/>
    </source>
</evidence>
<accession>A0A061RSA6</accession>
<feature type="non-terminal residue" evidence="1">
    <location>
        <position position="1"/>
    </location>
</feature>
<dbReference type="AlphaFoldDB" id="A0A061RSA6"/>
<protein>
    <submittedName>
        <fullName evidence="1">Uncharacterized protein</fullName>
    </submittedName>
</protein>
<proteinExistence type="predicted"/>
<organism evidence="1">
    <name type="scientific">Tetraselmis sp. GSL018</name>
    <dbReference type="NCBI Taxonomy" id="582737"/>
    <lineage>
        <taxon>Eukaryota</taxon>
        <taxon>Viridiplantae</taxon>
        <taxon>Chlorophyta</taxon>
        <taxon>core chlorophytes</taxon>
        <taxon>Chlorodendrophyceae</taxon>
        <taxon>Chlorodendrales</taxon>
        <taxon>Chlorodendraceae</taxon>
        <taxon>Tetraselmis</taxon>
    </lineage>
</organism>
<gene>
    <name evidence="1" type="ORF">TSPGSL018_28502</name>
</gene>
<sequence>AFEKLDVQRFCISRFQNYFSSHLFQNCLASPATLGTEFIQKSAGLV</sequence>
<reference evidence="1" key="1">
    <citation type="submission" date="2014-05" db="EMBL/GenBank/DDBJ databases">
        <title>The transcriptome of the halophilic microalga Tetraselmis sp. GSL018 isolated from the Great Salt Lake, Utah.</title>
        <authorList>
            <person name="Jinkerson R.E."/>
            <person name="D'Adamo S."/>
            <person name="Posewitz M.C."/>
        </authorList>
    </citation>
    <scope>NUCLEOTIDE SEQUENCE</scope>
    <source>
        <strain evidence="1">GSL018</strain>
    </source>
</reference>